<dbReference type="InterPro" id="IPR029045">
    <property type="entry name" value="ClpP/crotonase-like_dom_sf"/>
</dbReference>
<dbReference type="SMR" id="G3XAQ0"/>
<protein>
    <submittedName>
        <fullName evidence="2">probable enoyl-COA hydratase</fullName>
    </submittedName>
</protein>
<name>G3XAQ0_MYCTH</name>
<reference evidence="3" key="1">
    <citation type="journal article" date="2015" name="Tuberculosis">
        <title>Increasing the structural coverage of tuberculosis drug targets.</title>
        <authorList>
            <person name="Baugh L."/>
            <person name="Phan I."/>
            <person name="Begley D.W."/>
            <person name="Clifton M.C."/>
            <person name="Armour B."/>
            <person name="Dranow D.M."/>
            <person name="Taylor B.M."/>
            <person name="Muruthi M.M."/>
            <person name="Abendroth J."/>
            <person name="Fairman J.W."/>
            <person name="Fox D."/>
            <person name="Dieterich S.H."/>
            <person name="Staker B.L."/>
            <person name="Gardberg A.S."/>
            <person name="Choi R."/>
            <person name="Hewitt S.N."/>
            <person name="Napuli A.J."/>
            <person name="Myers J."/>
            <person name="Barrett L.K."/>
            <person name="Zhang Y."/>
            <person name="Ferrell M."/>
            <person name="Mundt E."/>
            <person name="Thompkins K."/>
            <person name="Tran N."/>
            <person name="Lyons-Abbott S."/>
            <person name="Abramov A."/>
            <person name="Sekar A."/>
            <person name="Serbzhinskiy D."/>
            <person name="Lorimer D."/>
            <person name="Buchko G.W."/>
            <person name="Stacy R."/>
            <person name="Stewart L.J."/>
            <person name="Edwards T.E."/>
            <person name="Van Voorhis W.C."/>
            <person name="Myler P.J."/>
        </authorList>
    </citation>
    <scope>X-RAY CRYSTALLOGRAPHY (1.80 ANGSTROMS) OF 20-279 IN COMPLEX WITH ZN(2+)</scope>
</reference>
<accession>G3XAQ0</accession>
<feature type="binding site" evidence="3">
    <location>
        <position position="163"/>
    </location>
    <ligand>
        <name>Zn(2+)</name>
        <dbReference type="ChEBI" id="CHEBI:29105"/>
    </ligand>
</feature>
<dbReference type="NCBIfam" id="NF006140">
    <property type="entry name" value="PRK08290.1"/>
    <property type="match status" value="1"/>
</dbReference>
<dbReference type="EvolutionaryTrace" id="G3XAQ0"/>
<keyword evidence="3" id="KW-0862">Zinc</keyword>
<comment type="similarity">
    <text evidence="1">Belongs to the enoyl-CoA hydratase/isomerase family.</text>
</comment>
<dbReference type="InterPro" id="IPR001753">
    <property type="entry name" value="Enoyl-CoA_hydra/iso"/>
</dbReference>
<keyword evidence="2 3" id="KW-0002">3D-structure</keyword>
<dbReference type="AlphaFoldDB" id="G3XAQ0"/>
<dbReference type="CDD" id="cd06558">
    <property type="entry name" value="crotonase-like"/>
    <property type="match status" value="1"/>
</dbReference>
<proteinExistence type="evidence at protein level"/>
<gene>
    <name evidence="2" type="ORF">NODE_3842_LENGTH_7261_COV_7.913097_27</name>
</gene>
<feature type="binding site" evidence="3">
    <location>
        <position position="252"/>
    </location>
    <ligand>
        <name>Zn(2+)</name>
        <dbReference type="ChEBI" id="CHEBI:29105"/>
    </ligand>
</feature>
<organism evidence="2">
    <name type="scientific">Mycolicibacterium thermoresistibile</name>
    <name type="common">Mycobacterium thermoresistibile</name>
    <dbReference type="NCBI Taxonomy" id="1797"/>
    <lineage>
        <taxon>Bacteria</taxon>
        <taxon>Bacillati</taxon>
        <taxon>Actinomycetota</taxon>
        <taxon>Actinomycetes</taxon>
        <taxon>Mycobacteriales</taxon>
        <taxon>Mycobacteriaceae</taxon>
        <taxon>Mycolicibacterium</taxon>
    </lineage>
</organism>
<feature type="binding site" evidence="3">
    <location>
        <position position="102"/>
    </location>
    <ligand>
        <name>Zn(2+)</name>
        <dbReference type="ChEBI" id="CHEBI:29105"/>
    </ligand>
</feature>
<dbReference type="Gene3D" id="3.90.226.10">
    <property type="entry name" value="2-enoyl-CoA Hydratase, Chain A, domain 1"/>
    <property type="match status" value="1"/>
</dbReference>
<dbReference type="PANTHER" id="PTHR43802:SF1">
    <property type="entry name" value="IP11341P-RELATED"/>
    <property type="match status" value="1"/>
</dbReference>
<dbReference type="GO" id="GO:0046872">
    <property type="term" value="F:metal ion binding"/>
    <property type="evidence" value="ECO:0007669"/>
    <property type="project" value="UniProtKB-KW"/>
</dbReference>
<keyword evidence="3" id="KW-0479">Metal-binding</keyword>
<dbReference type="SUPFAM" id="SSF52096">
    <property type="entry name" value="ClpP/crotonase"/>
    <property type="match status" value="1"/>
</dbReference>
<dbReference type="PDB" id="3T3W">
    <property type="method" value="X-ray"/>
    <property type="resolution" value="1.80 A"/>
    <property type="chains" value="A/B/C/D/E/F=20-279"/>
</dbReference>
<dbReference type="Pfam" id="PF00378">
    <property type="entry name" value="ECH_1"/>
    <property type="match status" value="1"/>
</dbReference>
<dbReference type="PDBsum" id="3T3W"/>
<feature type="binding site" evidence="3">
    <location>
        <position position="256"/>
    </location>
    <ligand>
        <name>Zn(2+)</name>
        <dbReference type="ChEBI" id="CHEBI:29105"/>
    </ligand>
</feature>
<evidence type="ECO:0000313" key="2">
    <source>
        <dbReference type="PDB" id="3T3W"/>
    </source>
</evidence>
<dbReference type="GO" id="GO:0003824">
    <property type="term" value="F:catalytic activity"/>
    <property type="evidence" value="ECO:0007669"/>
    <property type="project" value="UniProtKB-ARBA"/>
</dbReference>
<evidence type="ECO:0007829" key="3">
    <source>
        <dbReference type="PDB" id="3T3W"/>
    </source>
</evidence>
<evidence type="ECO:0000256" key="1">
    <source>
        <dbReference type="ARBA" id="ARBA00005254"/>
    </source>
</evidence>
<dbReference type="PANTHER" id="PTHR43802">
    <property type="entry name" value="ENOYL-COA HYDRATASE"/>
    <property type="match status" value="1"/>
</dbReference>
<sequence length="279" mass="30932">GSMVAPSWRRPSRPEQRTEMYIDYDVSDRIATITLNRPEAANAQNPELLDELDAAWTRAAEDNDVSVIVLRANGKHFSAGHDLRGGGPVPDKLTLEFIYAHESRRYLEYSLRWRNVPKPSIAAVQGRCISGGLLLCWPCDLIIAAEDALFSDPVVLMDIGGVEYHGHTWELGPRKAKEILFTGRAMTAEEVAQTGMVNRVVPRDRLDAETRALAGEIAKMPPFALRQAKRAVNQTLDVQGFYAAIQSVFDIHQTGHGNAMSVSGWPVLVDIEEMKANIK</sequence>